<dbReference type="EMBL" id="QEKH01000033">
    <property type="protein sequence ID" value="PVY36712.1"/>
    <property type="molecule type" value="Genomic_DNA"/>
</dbReference>
<evidence type="ECO:0000313" key="1">
    <source>
        <dbReference type="EMBL" id="NMD86111.1"/>
    </source>
</evidence>
<dbReference type="Proteomes" id="UP000576225">
    <property type="component" value="Unassembled WGS sequence"/>
</dbReference>
<evidence type="ECO:0000313" key="2">
    <source>
        <dbReference type="EMBL" id="PVY36712.1"/>
    </source>
</evidence>
<reference evidence="2 3" key="1">
    <citation type="submission" date="2018-04" db="EMBL/GenBank/DDBJ databases">
        <title>Genomic Encyclopedia of Type Strains, Phase IV (KMG-IV): sequencing the most valuable type-strain genomes for metagenomic binning, comparative biology and taxonomic classification.</title>
        <authorList>
            <person name="Goeker M."/>
        </authorList>
    </citation>
    <scope>NUCLEOTIDE SEQUENCE [LARGE SCALE GENOMIC DNA]</scope>
    <source>
        <strain evidence="2 3">DSM 14823</strain>
    </source>
</reference>
<proteinExistence type="predicted"/>
<dbReference type="GeneID" id="78296721"/>
<dbReference type="PROSITE" id="PS51257">
    <property type="entry name" value="PROKAR_LIPOPROTEIN"/>
    <property type="match status" value="1"/>
</dbReference>
<protein>
    <recommendedName>
        <fullName evidence="5">Lipoprotein</fullName>
    </recommendedName>
</protein>
<dbReference type="Proteomes" id="UP000245959">
    <property type="component" value="Unassembled WGS sequence"/>
</dbReference>
<dbReference type="RefSeq" id="WP_116885446.1">
    <property type="nucleotide sequence ID" value="NZ_CABMMC010000048.1"/>
</dbReference>
<reference evidence="1 4" key="2">
    <citation type="submission" date="2020-04" db="EMBL/GenBank/DDBJ databases">
        <authorList>
            <person name="Hitch T.C.A."/>
            <person name="Wylensek D."/>
            <person name="Clavel T."/>
        </authorList>
    </citation>
    <scope>NUCLEOTIDE SEQUENCE [LARGE SCALE GENOMIC DNA]</scope>
    <source>
        <strain evidence="1 4">COR2-253-APC-1A</strain>
    </source>
</reference>
<name>A0A2U1AJX3_9BACT</name>
<organism evidence="2 3">
    <name type="scientific">Victivallis vadensis</name>
    <dbReference type="NCBI Taxonomy" id="172901"/>
    <lineage>
        <taxon>Bacteria</taxon>
        <taxon>Pseudomonadati</taxon>
        <taxon>Lentisphaerota</taxon>
        <taxon>Lentisphaeria</taxon>
        <taxon>Victivallales</taxon>
        <taxon>Victivallaceae</taxon>
        <taxon>Victivallis</taxon>
    </lineage>
</organism>
<evidence type="ECO:0008006" key="5">
    <source>
        <dbReference type="Google" id="ProtNLM"/>
    </source>
</evidence>
<dbReference type="EMBL" id="JABAEW010000008">
    <property type="protein sequence ID" value="NMD86111.1"/>
    <property type="molecule type" value="Genomic_DNA"/>
</dbReference>
<accession>A0A2U1AJX3</accession>
<comment type="caution">
    <text evidence="2">The sequence shown here is derived from an EMBL/GenBank/DDBJ whole genome shotgun (WGS) entry which is preliminary data.</text>
</comment>
<gene>
    <name evidence="2" type="ORF">C8D82_13338</name>
    <name evidence="1" type="ORF">HF882_05885</name>
</gene>
<evidence type="ECO:0000313" key="4">
    <source>
        <dbReference type="Proteomes" id="UP000576225"/>
    </source>
</evidence>
<evidence type="ECO:0000313" key="3">
    <source>
        <dbReference type="Proteomes" id="UP000245959"/>
    </source>
</evidence>
<keyword evidence="3" id="KW-1185">Reference proteome</keyword>
<sequence length="77" mass="8712">MKKINRMLWGLGSAGVIASIMMSGCKSKEEHTGDVVKYTELETTIVNQPLTKFNDIDFIELYEATSEKANLMLNEKR</sequence>
<dbReference type="AlphaFoldDB" id="A0A2U1AJX3"/>